<dbReference type="AlphaFoldDB" id="M1DIE0"/>
<reference evidence="3" key="1">
    <citation type="journal article" date="2011" name="Nature">
        <title>Genome sequence and analysis of the tuber crop potato.</title>
        <authorList>
            <consortium name="The Potato Genome Sequencing Consortium"/>
        </authorList>
    </citation>
    <scope>NUCLEOTIDE SEQUENCE [LARGE SCALE GENOMIC DNA]</scope>
    <source>
        <strain evidence="3">cv. DM1-3 516 R44</strain>
    </source>
</reference>
<dbReference type="InterPro" id="IPR046796">
    <property type="entry name" value="Transposase_32_dom"/>
</dbReference>
<accession>M1DIE0</accession>
<dbReference type="Pfam" id="PF20167">
    <property type="entry name" value="Transposase_32"/>
    <property type="match status" value="1"/>
</dbReference>
<dbReference type="Gramene" id="PGSC0003DMT400089547">
    <property type="protein sequence ID" value="PGSC0003DMT400089547"/>
    <property type="gene ID" value="PGSC0003DMG400039118"/>
</dbReference>
<feature type="domain" description="Putative plant transposon protein" evidence="1">
    <location>
        <begin position="32"/>
        <end position="143"/>
    </location>
</feature>
<dbReference type="Proteomes" id="UP000011115">
    <property type="component" value="Unassembled WGS sequence"/>
</dbReference>
<dbReference type="EnsemblPlants" id="PGSC0003DMT400089547">
    <property type="protein sequence ID" value="PGSC0003DMT400089547"/>
    <property type="gene ID" value="PGSC0003DMG400039118"/>
</dbReference>
<name>M1DIE0_SOLTU</name>
<sequence length="145" mass="17005">MVGENEENLPFVRFPNAACRERHHNYKKIINFAVREDNPHPSLRIRGFDIPLNATTINEVLELPEVSNMLYEVKLRVMDLGWLRDMLVEHVRRDNVYWPSAESITSADWSPDAKMWLYFVNRRIRTLGNYTDVTFPRSLVVLCAA</sequence>
<proteinExistence type="predicted"/>
<organism evidence="2 3">
    <name type="scientific">Solanum tuberosum</name>
    <name type="common">Potato</name>
    <dbReference type="NCBI Taxonomy" id="4113"/>
    <lineage>
        <taxon>Eukaryota</taxon>
        <taxon>Viridiplantae</taxon>
        <taxon>Streptophyta</taxon>
        <taxon>Embryophyta</taxon>
        <taxon>Tracheophyta</taxon>
        <taxon>Spermatophyta</taxon>
        <taxon>Magnoliopsida</taxon>
        <taxon>eudicotyledons</taxon>
        <taxon>Gunneridae</taxon>
        <taxon>Pentapetalae</taxon>
        <taxon>asterids</taxon>
        <taxon>lamiids</taxon>
        <taxon>Solanales</taxon>
        <taxon>Solanaceae</taxon>
        <taxon>Solanoideae</taxon>
        <taxon>Solaneae</taxon>
        <taxon>Solanum</taxon>
    </lineage>
</organism>
<evidence type="ECO:0000313" key="2">
    <source>
        <dbReference type="EnsemblPlants" id="PGSC0003DMT400089547"/>
    </source>
</evidence>
<evidence type="ECO:0000313" key="3">
    <source>
        <dbReference type="Proteomes" id="UP000011115"/>
    </source>
</evidence>
<keyword evidence="3" id="KW-1185">Reference proteome</keyword>
<evidence type="ECO:0000259" key="1">
    <source>
        <dbReference type="Pfam" id="PF20167"/>
    </source>
</evidence>
<dbReference type="InParanoid" id="M1DIE0"/>
<reference evidence="2" key="2">
    <citation type="submission" date="2015-06" db="UniProtKB">
        <authorList>
            <consortium name="EnsemblPlants"/>
        </authorList>
    </citation>
    <scope>IDENTIFICATION</scope>
    <source>
        <strain evidence="2">DM1-3 516 R44</strain>
    </source>
</reference>
<dbReference type="HOGENOM" id="CLU_1996631_0_0_1"/>
<dbReference type="PaxDb" id="4113-PGSC0003DMT400089547"/>
<protein>
    <recommendedName>
        <fullName evidence="1">Putative plant transposon protein domain-containing protein</fullName>
    </recommendedName>
</protein>